<protein>
    <recommendedName>
        <fullName evidence="1">Ricin B lectin domain-containing protein</fullName>
    </recommendedName>
</protein>
<dbReference type="PROSITE" id="PS50231">
    <property type="entry name" value="RICIN_B_LECTIN"/>
    <property type="match status" value="1"/>
</dbReference>
<sequence length="1089" mass="121854">MTSLGFNHGTRLGLTASCTPASTYGDHVEHRFDVPGHVQITNVGSGSCLSINQIIPWRLPDRWSGKCMDYDFQGNNVYAGSCHDGNNQLWFMADGQIISLRDLKCLDYHPGTENVYMHECHGGNNQKWYWDEDTAQLRSEYDHRCLDVNMQGSNNIYIHPCHSGNNQKFDRSERSDKAFVMGLHLQCSGFEGEDIKLEPIGGENKFHLRSGPHTLPGEFYYDKNKKRLKNLATNKCLMSHERVTVIEESCAESLEQEWDIGHGLQGLADTPIACESNQVISLFEKGHGHIRYKCVHVSGLGACSPGYSTQVDTKVHELENVKALKRMSATCPAGHGLRSIAAEASDKGAWIRLRYECCQISRIPVSVYPMRAYNPDMAHGWEGVYCPSTQDDSGRMQFSQRHSFRPHHGPSGSLTYDKFQGKWCVSGKNCAFSDIVHPLDTMMKTDEWQVVAVSDFDAVFEARGVKPLHSNKKRSPPPLIKFGASDPEYLPECKDESHPGTRTFKLELMNKEAESLDDENACKYVYGKPPKDQAGDGADGMYGWIDDLVSNLGPGQGGVTYKSVKECSDRDIIRELQLAKWSQEHFDKTKYIPLREDAISGLASMVPEVEVAPLGAGVEINDLVEMVGMLILHGAQIKRDQRLSDQEFHFEQAGHDDCNPIQHGFARTFCDLHCIRDAVRKGDDAILRALEEAVEIIGKNTQLLLEHYVGEDSKSGLLEEGQRIKKGIASRMAEMFTMAKEATLEHRASMAATRAINSFTERWRNSTHGAFAMELEELQSTVAELSKRKLSHTDEVQQYALQMANQMGTYLKAQSHVLGIYRHGAEEGKRLQQRLKRVWRSAVSTSAALLEVEEEASEEAMQEFDTMWWDMRRELDSYLGASLDYVHATTAAAQMLRDYSAHCKAGFAELKRSYSHSERAEKKAHRALKKAWTAVTSSLGEMASKVVDGAMFDHLALHDIHSLRLQKSEIKSFCSRSNETFALQLAADALQKGLFGQTQQQLAVLFGELAMLQHRFVSGGLGEAPDLNLVMDAKSRLKDAALQSTLAGGKVAKALVHHFKKSCNLPLPGKETTIPTWNPISTLFQFFKI</sequence>
<feature type="domain" description="Ricin B lectin" evidence="1">
    <location>
        <begin position="52"/>
        <end position="172"/>
    </location>
</feature>
<dbReference type="Pfam" id="PF00652">
    <property type="entry name" value="Ricin_B_lectin"/>
    <property type="match status" value="1"/>
</dbReference>
<comment type="caution">
    <text evidence="2">The sequence shown here is derived from an EMBL/GenBank/DDBJ whole genome shotgun (WGS) entry which is preliminary data.</text>
</comment>
<dbReference type="InterPro" id="IPR000772">
    <property type="entry name" value="Ricin_B_lectin"/>
</dbReference>
<evidence type="ECO:0000259" key="1">
    <source>
        <dbReference type="SMART" id="SM00458"/>
    </source>
</evidence>
<evidence type="ECO:0000313" key="2">
    <source>
        <dbReference type="EMBL" id="CAK9092574.1"/>
    </source>
</evidence>
<dbReference type="Proteomes" id="UP001642484">
    <property type="component" value="Unassembled WGS sequence"/>
</dbReference>
<dbReference type="SMART" id="SM00458">
    <property type="entry name" value="RICIN"/>
    <property type="match status" value="1"/>
</dbReference>
<dbReference type="EMBL" id="CAXAMN010025095">
    <property type="protein sequence ID" value="CAK9092574.1"/>
    <property type="molecule type" value="Genomic_DNA"/>
</dbReference>
<evidence type="ECO:0000313" key="3">
    <source>
        <dbReference type="Proteomes" id="UP001642484"/>
    </source>
</evidence>
<name>A0ABP0QX58_9DINO</name>
<dbReference type="CDD" id="cd00161">
    <property type="entry name" value="beta-trefoil_Ricin-like"/>
    <property type="match status" value="1"/>
</dbReference>
<accession>A0ABP0QX58</accession>
<proteinExistence type="predicted"/>
<dbReference type="Gene3D" id="2.80.10.50">
    <property type="match status" value="2"/>
</dbReference>
<organism evidence="2 3">
    <name type="scientific">Durusdinium trenchii</name>
    <dbReference type="NCBI Taxonomy" id="1381693"/>
    <lineage>
        <taxon>Eukaryota</taxon>
        <taxon>Sar</taxon>
        <taxon>Alveolata</taxon>
        <taxon>Dinophyceae</taxon>
        <taxon>Suessiales</taxon>
        <taxon>Symbiodiniaceae</taxon>
        <taxon>Durusdinium</taxon>
    </lineage>
</organism>
<dbReference type="SUPFAM" id="SSF50370">
    <property type="entry name" value="Ricin B-like lectins"/>
    <property type="match status" value="2"/>
</dbReference>
<dbReference type="InterPro" id="IPR035992">
    <property type="entry name" value="Ricin_B-like_lectins"/>
</dbReference>
<keyword evidence="3" id="KW-1185">Reference proteome</keyword>
<gene>
    <name evidence="2" type="ORF">CCMP2556_LOCUS44315</name>
</gene>
<reference evidence="2 3" key="1">
    <citation type="submission" date="2024-02" db="EMBL/GenBank/DDBJ databases">
        <authorList>
            <person name="Chen Y."/>
            <person name="Shah S."/>
            <person name="Dougan E. K."/>
            <person name="Thang M."/>
            <person name="Chan C."/>
        </authorList>
    </citation>
    <scope>NUCLEOTIDE SEQUENCE [LARGE SCALE GENOMIC DNA]</scope>
</reference>